<dbReference type="GeneID" id="6449929"/>
<dbReference type="OrthoDB" id="11072at10239"/>
<dbReference type="EMBL" id="EU770221">
    <property type="protein sequence ID" value="ACF05063.1"/>
    <property type="molecule type" value="Genomic_DNA"/>
</dbReference>
<dbReference type="RefSeq" id="YP_002003899.1">
    <property type="nucleotide sequence ID" value="NC_011044.1"/>
</dbReference>
<feature type="region of interest" description="Disordered" evidence="1">
    <location>
        <begin position="1"/>
        <end position="21"/>
    </location>
</feature>
<name>B3VLY9_9CAUD</name>
<dbReference type="Proteomes" id="UP000000620">
    <property type="component" value="Segment"/>
</dbReference>
<sequence>MNPMTTTTRKKSTAPKGDVRKETLTQFSAALDEHAGRPVGFADMVADLYRVRAQKAQLEEARKGVFEFVRQAYEVGHRELPGTPYELKMTRPKSGEPYLAVASADVKKHDPAAWRRAHAPKRYVQVKAPSEAAAAVPVLDAPDGTQFMPPVRAAQVYKEHPAWSVLKGLRAEEQELLDRLDKVAADFGWDGGAVDGPLVFADSWSVQLVRTQFSAEKLAAVAPDVFEKLAVVKTRQATPHVFIGRADSSEDDEAE</sequence>
<gene>
    <name evidence="2" type="ORF">Nigel_60</name>
</gene>
<keyword evidence="3" id="KW-1185">Reference proteome</keyword>
<reference evidence="2 3" key="1">
    <citation type="submission" date="2008-05" db="EMBL/GenBank/DDBJ databases">
        <authorList>
            <person name="Scanlon M.A."/>
            <person name="Jacobs-Sera D."/>
            <person name="Hendrix R.W."/>
            <person name="Hatfull G.H."/>
        </authorList>
    </citation>
    <scope>NUCLEOTIDE SEQUENCE [LARGE SCALE GENOMIC DNA]</scope>
</reference>
<evidence type="ECO:0000256" key="1">
    <source>
        <dbReference type="SAM" id="MobiDB-lite"/>
    </source>
</evidence>
<dbReference type="KEGG" id="vg:6449929"/>
<organism evidence="2 3">
    <name type="scientific">Mycobacterium phage Nigel</name>
    <dbReference type="NCBI Taxonomy" id="543152"/>
    <lineage>
        <taxon>Viruses</taxon>
        <taxon>Duplodnaviria</taxon>
        <taxon>Heunggongvirae</taxon>
        <taxon>Uroviricota</taxon>
        <taxon>Caudoviricetes</taxon>
        <taxon>Bclasvirinae</taxon>
        <taxon>Coopervirus</taxon>
        <taxon>Coopervirus nigel</taxon>
    </lineage>
</organism>
<protein>
    <submittedName>
        <fullName evidence="2">Uncharacterized protein</fullName>
    </submittedName>
</protein>
<evidence type="ECO:0000313" key="3">
    <source>
        <dbReference type="Proteomes" id="UP000000620"/>
    </source>
</evidence>
<proteinExistence type="predicted"/>
<accession>B3VLY9</accession>
<evidence type="ECO:0000313" key="2">
    <source>
        <dbReference type="EMBL" id="ACF05063.1"/>
    </source>
</evidence>